<evidence type="ECO:0000256" key="2">
    <source>
        <dbReference type="ARBA" id="ARBA00022679"/>
    </source>
</evidence>
<dbReference type="InterPro" id="IPR019614">
    <property type="entry name" value="SAM-dep_methyl-trfase"/>
</dbReference>
<dbReference type="PANTHER" id="PTHR43042">
    <property type="entry name" value="SAM-DEPENDENT METHYLTRANSFERASE"/>
    <property type="match status" value="1"/>
</dbReference>
<evidence type="ECO:0000259" key="4">
    <source>
        <dbReference type="Pfam" id="PF10672"/>
    </source>
</evidence>
<dbReference type="EMBL" id="DVMN01000107">
    <property type="protein sequence ID" value="HIU21754.1"/>
    <property type="molecule type" value="Genomic_DNA"/>
</dbReference>
<evidence type="ECO:0000313" key="5">
    <source>
        <dbReference type="EMBL" id="HIU21754.1"/>
    </source>
</evidence>
<reference evidence="5" key="2">
    <citation type="journal article" date="2021" name="PeerJ">
        <title>Extensive microbial diversity within the chicken gut microbiome revealed by metagenomics and culture.</title>
        <authorList>
            <person name="Gilroy R."/>
            <person name="Ravi A."/>
            <person name="Getino M."/>
            <person name="Pursley I."/>
            <person name="Horton D.L."/>
            <person name="Alikhan N.F."/>
            <person name="Baker D."/>
            <person name="Gharbi K."/>
            <person name="Hall N."/>
            <person name="Watson M."/>
            <person name="Adriaenssens E.M."/>
            <person name="Foster-Nyarko E."/>
            <person name="Jarju S."/>
            <person name="Secka A."/>
            <person name="Antonio M."/>
            <person name="Oren A."/>
            <person name="Chaudhuri R.R."/>
            <person name="La Ragione R."/>
            <person name="Hildebrand F."/>
            <person name="Pallen M.J."/>
        </authorList>
    </citation>
    <scope>NUCLEOTIDE SEQUENCE</scope>
    <source>
        <strain evidence="5">1063</strain>
    </source>
</reference>
<evidence type="ECO:0000256" key="1">
    <source>
        <dbReference type="ARBA" id="ARBA00022603"/>
    </source>
</evidence>
<evidence type="ECO:0000313" key="6">
    <source>
        <dbReference type="Proteomes" id="UP000824088"/>
    </source>
</evidence>
<dbReference type="InterPro" id="IPR013780">
    <property type="entry name" value="Glyco_hydro_b"/>
</dbReference>
<evidence type="ECO:0000256" key="3">
    <source>
        <dbReference type="ARBA" id="ARBA00022691"/>
    </source>
</evidence>
<dbReference type="GO" id="GO:0032259">
    <property type="term" value="P:methylation"/>
    <property type="evidence" value="ECO:0007669"/>
    <property type="project" value="UniProtKB-KW"/>
</dbReference>
<keyword evidence="1 5" id="KW-0489">Methyltransferase</keyword>
<accession>A0A9D1HSK4</accession>
<comment type="caution">
    <text evidence="5">The sequence shown here is derived from an EMBL/GenBank/DDBJ whole genome shotgun (WGS) entry which is preliminary data.</text>
</comment>
<feature type="domain" description="S-adenosylmethionine-dependent methyltransferase" evidence="4">
    <location>
        <begin position="66"/>
        <end position="207"/>
    </location>
</feature>
<proteinExistence type="predicted"/>
<sequence>MKIAPDWKDYSVIATGDGEKLERWGKYVLLRPDPQVIWRAAKPLRSYRGIDAVYERSSAGGGRWVYRSGDMPEEFVIGWRGLRFKLKLMGFKHTGLFPEQAVNWDRMSRLIKEAGREVSVLNLFGYTGAASLACLAAGANVCHVDGAKAMVERAGENVKLSGLDGSHMRYIVDDCFKFTKRELKRGRRYDAVILDPPSFGRGPNGEKWKIEEGISDLAELVAQVLSDNPLFVCLNSYTTGLQPGVMTNILRLALPRSAVIDSDEIGLPTEEGLVLPQGCTAFATFRDGADD</sequence>
<keyword evidence="3" id="KW-0949">S-adenosyl-L-methionine</keyword>
<dbReference type="CDD" id="cd02440">
    <property type="entry name" value="AdoMet_MTases"/>
    <property type="match status" value="1"/>
</dbReference>
<gene>
    <name evidence="5" type="ORF">IAD51_05950</name>
</gene>
<dbReference type="AlphaFoldDB" id="A0A9D1HSK4"/>
<name>A0A9D1HSK4_9FIRM</name>
<dbReference type="GO" id="GO:0008168">
    <property type="term" value="F:methyltransferase activity"/>
    <property type="evidence" value="ECO:0007669"/>
    <property type="project" value="UniProtKB-KW"/>
</dbReference>
<dbReference type="Pfam" id="PF10672">
    <property type="entry name" value="Methyltrans_SAM"/>
    <property type="match status" value="1"/>
</dbReference>
<dbReference type="Proteomes" id="UP000824088">
    <property type="component" value="Unassembled WGS sequence"/>
</dbReference>
<dbReference type="SUPFAM" id="SSF53335">
    <property type="entry name" value="S-adenosyl-L-methionine-dependent methyltransferases"/>
    <property type="match status" value="1"/>
</dbReference>
<protein>
    <submittedName>
        <fullName evidence="5">Class I SAM-dependent methyltransferase</fullName>
    </submittedName>
</protein>
<dbReference type="InterPro" id="IPR029063">
    <property type="entry name" value="SAM-dependent_MTases_sf"/>
</dbReference>
<organism evidence="5 6">
    <name type="scientific">Candidatus Limadaptatus stercorigallinarum</name>
    <dbReference type="NCBI Taxonomy" id="2840845"/>
    <lineage>
        <taxon>Bacteria</taxon>
        <taxon>Bacillati</taxon>
        <taxon>Bacillota</taxon>
        <taxon>Clostridia</taxon>
        <taxon>Eubacteriales</taxon>
        <taxon>Candidatus Limadaptatus</taxon>
    </lineage>
</organism>
<dbReference type="Gene3D" id="3.40.50.150">
    <property type="entry name" value="Vaccinia Virus protein VP39"/>
    <property type="match status" value="1"/>
</dbReference>
<dbReference type="Gene3D" id="2.60.40.1180">
    <property type="entry name" value="Golgi alpha-mannosidase II"/>
    <property type="match status" value="1"/>
</dbReference>
<reference evidence="5" key="1">
    <citation type="submission" date="2020-10" db="EMBL/GenBank/DDBJ databases">
        <authorList>
            <person name="Gilroy R."/>
        </authorList>
    </citation>
    <scope>NUCLEOTIDE SEQUENCE</scope>
    <source>
        <strain evidence="5">1063</strain>
    </source>
</reference>
<keyword evidence="2" id="KW-0808">Transferase</keyword>
<dbReference type="PANTHER" id="PTHR43042:SF2">
    <property type="entry name" value="SAM-DEPENDENT METHYLTRANSFERASE"/>
    <property type="match status" value="1"/>
</dbReference>